<proteinExistence type="predicted"/>
<gene>
    <name evidence="1" type="ORF">L1987_13997</name>
</gene>
<accession>A0ACB9JII4</accession>
<dbReference type="EMBL" id="CM042021">
    <property type="protein sequence ID" value="KAI3820139.1"/>
    <property type="molecule type" value="Genomic_DNA"/>
</dbReference>
<reference evidence="2" key="1">
    <citation type="journal article" date="2022" name="Mol. Ecol. Resour.">
        <title>The genomes of chicory, endive, great burdock and yacon provide insights into Asteraceae palaeo-polyploidization history and plant inulin production.</title>
        <authorList>
            <person name="Fan W."/>
            <person name="Wang S."/>
            <person name="Wang H."/>
            <person name="Wang A."/>
            <person name="Jiang F."/>
            <person name="Liu H."/>
            <person name="Zhao H."/>
            <person name="Xu D."/>
            <person name="Zhang Y."/>
        </authorList>
    </citation>
    <scope>NUCLEOTIDE SEQUENCE [LARGE SCALE GENOMIC DNA]</scope>
    <source>
        <strain evidence="2">cv. Yunnan</strain>
    </source>
</reference>
<evidence type="ECO:0000313" key="2">
    <source>
        <dbReference type="Proteomes" id="UP001056120"/>
    </source>
</evidence>
<keyword evidence="2" id="KW-1185">Reference proteome</keyword>
<evidence type="ECO:0000313" key="1">
    <source>
        <dbReference type="EMBL" id="KAI3820139.1"/>
    </source>
</evidence>
<organism evidence="1 2">
    <name type="scientific">Smallanthus sonchifolius</name>
    <dbReference type="NCBI Taxonomy" id="185202"/>
    <lineage>
        <taxon>Eukaryota</taxon>
        <taxon>Viridiplantae</taxon>
        <taxon>Streptophyta</taxon>
        <taxon>Embryophyta</taxon>
        <taxon>Tracheophyta</taxon>
        <taxon>Spermatophyta</taxon>
        <taxon>Magnoliopsida</taxon>
        <taxon>eudicotyledons</taxon>
        <taxon>Gunneridae</taxon>
        <taxon>Pentapetalae</taxon>
        <taxon>asterids</taxon>
        <taxon>campanulids</taxon>
        <taxon>Asterales</taxon>
        <taxon>Asteraceae</taxon>
        <taxon>Asteroideae</taxon>
        <taxon>Heliantheae alliance</taxon>
        <taxon>Millerieae</taxon>
        <taxon>Smallanthus</taxon>
    </lineage>
</organism>
<comment type="caution">
    <text evidence="1">The sequence shown here is derived from an EMBL/GenBank/DDBJ whole genome shotgun (WGS) entry which is preliminary data.</text>
</comment>
<reference evidence="1 2" key="2">
    <citation type="journal article" date="2022" name="Mol. Ecol. Resour.">
        <title>The genomes of chicory, endive, great burdock and yacon provide insights into Asteraceae paleo-polyploidization history and plant inulin production.</title>
        <authorList>
            <person name="Fan W."/>
            <person name="Wang S."/>
            <person name="Wang H."/>
            <person name="Wang A."/>
            <person name="Jiang F."/>
            <person name="Liu H."/>
            <person name="Zhao H."/>
            <person name="Xu D."/>
            <person name="Zhang Y."/>
        </authorList>
    </citation>
    <scope>NUCLEOTIDE SEQUENCE [LARGE SCALE GENOMIC DNA]</scope>
    <source>
        <strain evidence="2">cv. Yunnan</strain>
        <tissue evidence="1">Leaves</tissue>
    </source>
</reference>
<dbReference type="Proteomes" id="UP001056120">
    <property type="component" value="Linkage Group LG04"/>
</dbReference>
<sequence>MEKTVPNKHSRRHSTGNLMLELTAYEDVASRYLSAPFPSCHDNCKPHPPGSDHLTQPKSTCKRSNKTNVDSVQGLKKLFTPIPKSPTRLVKITTTSLAKHPVKSQPIESKRHDFKSKSKSKLEENDPFYIPPSRITRRYSDVNLPTNSLGDVHVSSARGGLVRSGKKSDKKIDSRKDVKPVNSTVKTPGDGTSSKKVQTLKPLYGSTKPGVDHGSKKSKPADPVGEVVQEKSSKSQSQHGAQIGSKSEKDETPGSESQNNSSIAASGVKKTENPTRVRKLAKENEEFSPKTLKFKQGKSTGPQSESNGSRKHKFGKGKVLEENKMGQEDGKSLRRLTSDGVLHTPESNTVSVVLKPCDIEVNKPNTRLNNVIEETASRLIQTRKSKVQALVGAFEMISANEY</sequence>
<protein>
    <submittedName>
        <fullName evidence="1">Uncharacterized protein</fullName>
    </submittedName>
</protein>
<name>A0ACB9JII4_9ASTR</name>